<keyword evidence="5" id="KW-1185">Reference proteome</keyword>
<gene>
    <name evidence="2" type="ORF">GPM918_LOCUS13907</name>
    <name evidence="1" type="ORF">OVA965_LOCUS13874</name>
    <name evidence="4" type="ORF">SRO942_LOCUS13907</name>
    <name evidence="3" type="ORF">TMI583_LOCUS13875</name>
</gene>
<dbReference type="Proteomes" id="UP000681722">
    <property type="component" value="Unassembled WGS sequence"/>
</dbReference>
<comment type="caution">
    <text evidence="2">The sequence shown here is derived from an EMBL/GenBank/DDBJ whole genome shotgun (WGS) entry which is preliminary data.</text>
</comment>
<dbReference type="EMBL" id="CAJOBC010003271">
    <property type="protein sequence ID" value="CAF3775276.1"/>
    <property type="molecule type" value="Genomic_DNA"/>
</dbReference>
<dbReference type="Proteomes" id="UP000677228">
    <property type="component" value="Unassembled WGS sequence"/>
</dbReference>
<protein>
    <submittedName>
        <fullName evidence="2">Uncharacterized protein</fullName>
    </submittedName>
</protein>
<accession>A0A814H2I9</accession>
<evidence type="ECO:0000313" key="4">
    <source>
        <dbReference type="EMBL" id="CAF3775276.1"/>
    </source>
</evidence>
<evidence type="ECO:0000313" key="2">
    <source>
        <dbReference type="EMBL" id="CAF1003926.1"/>
    </source>
</evidence>
<proteinExistence type="predicted"/>
<dbReference type="Proteomes" id="UP000663829">
    <property type="component" value="Unassembled WGS sequence"/>
</dbReference>
<dbReference type="EMBL" id="CAJNOQ010003271">
    <property type="protein sequence ID" value="CAF1003926.1"/>
    <property type="molecule type" value="Genomic_DNA"/>
</dbReference>
<sequence>MICSDFGFLDDAAPSEPDADELLPDYVDLSIVPKDAILNRQDVVAFDGPSTVKITRKERGINSYDPCFDNDANELWRYLMT</sequence>
<organism evidence="2 5">
    <name type="scientific">Didymodactylos carnosus</name>
    <dbReference type="NCBI Taxonomy" id="1234261"/>
    <lineage>
        <taxon>Eukaryota</taxon>
        <taxon>Metazoa</taxon>
        <taxon>Spiralia</taxon>
        <taxon>Gnathifera</taxon>
        <taxon>Rotifera</taxon>
        <taxon>Eurotatoria</taxon>
        <taxon>Bdelloidea</taxon>
        <taxon>Philodinida</taxon>
        <taxon>Philodinidae</taxon>
        <taxon>Didymodactylos</taxon>
    </lineage>
</organism>
<dbReference type="EMBL" id="CAJOBA010005882">
    <property type="protein sequence ID" value="CAF3757132.1"/>
    <property type="molecule type" value="Genomic_DNA"/>
</dbReference>
<dbReference type="AlphaFoldDB" id="A0A814H2I9"/>
<evidence type="ECO:0000313" key="1">
    <source>
        <dbReference type="EMBL" id="CAF0986892.1"/>
    </source>
</evidence>
<dbReference type="OrthoDB" id="203796at2759"/>
<name>A0A814H2I9_9BILA</name>
<dbReference type="Proteomes" id="UP000682733">
    <property type="component" value="Unassembled WGS sequence"/>
</dbReference>
<dbReference type="EMBL" id="CAJNOK010005876">
    <property type="protein sequence ID" value="CAF0986892.1"/>
    <property type="molecule type" value="Genomic_DNA"/>
</dbReference>
<evidence type="ECO:0000313" key="3">
    <source>
        <dbReference type="EMBL" id="CAF3757132.1"/>
    </source>
</evidence>
<reference evidence="2" key="1">
    <citation type="submission" date="2021-02" db="EMBL/GenBank/DDBJ databases">
        <authorList>
            <person name="Nowell W R."/>
        </authorList>
    </citation>
    <scope>NUCLEOTIDE SEQUENCE</scope>
</reference>
<evidence type="ECO:0000313" key="5">
    <source>
        <dbReference type="Proteomes" id="UP000663829"/>
    </source>
</evidence>